<dbReference type="InterPro" id="IPR011042">
    <property type="entry name" value="6-blade_b-propeller_TolB-like"/>
</dbReference>
<dbReference type="SUPFAM" id="SSF63829">
    <property type="entry name" value="Calcium-dependent phosphotriesterase"/>
    <property type="match status" value="1"/>
</dbReference>
<dbReference type="SUPFAM" id="SSF48371">
    <property type="entry name" value="ARM repeat"/>
    <property type="match status" value="1"/>
</dbReference>
<evidence type="ECO:0000259" key="5">
    <source>
        <dbReference type="PROSITE" id="PS51007"/>
    </source>
</evidence>
<dbReference type="RefSeq" id="WP_353565645.1">
    <property type="nucleotide sequence ID" value="NZ_BAABRI010000003.1"/>
</dbReference>
<keyword evidence="1 4" id="KW-0349">Heme</keyword>
<dbReference type="Pfam" id="PF23500">
    <property type="entry name" value="DUF7133"/>
    <property type="match status" value="1"/>
</dbReference>
<dbReference type="InterPro" id="IPR029010">
    <property type="entry name" value="ThuA-like"/>
</dbReference>
<evidence type="ECO:0000256" key="2">
    <source>
        <dbReference type="ARBA" id="ARBA00022723"/>
    </source>
</evidence>
<accession>A0ABP9UJI7</accession>
<dbReference type="Pfam" id="PF06283">
    <property type="entry name" value="ThuA"/>
    <property type="match status" value="1"/>
</dbReference>
<dbReference type="Gene3D" id="3.40.50.880">
    <property type="match status" value="1"/>
</dbReference>
<dbReference type="PANTHER" id="PTHR33546:SF1">
    <property type="entry name" value="LARGE, MULTIFUNCTIONAL SECRETED PROTEIN"/>
    <property type="match status" value="1"/>
</dbReference>
<proteinExistence type="predicted"/>
<dbReference type="InterPro" id="IPR016024">
    <property type="entry name" value="ARM-type_fold"/>
</dbReference>
<dbReference type="InterPro" id="IPR055557">
    <property type="entry name" value="DUF7133"/>
</dbReference>
<dbReference type="PANTHER" id="PTHR33546">
    <property type="entry name" value="LARGE, MULTIFUNCTIONAL SECRETED PROTEIN-RELATED"/>
    <property type="match status" value="1"/>
</dbReference>
<dbReference type="Gene3D" id="2.120.10.30">
    <property type="entry name" value="TolB, C-terminal domain"/>
    <property type="match status" value="1"/>
</dbReference>
<dbReference type="EMBL" id="BAABRI010000003">
    <property type="protein sequence ID" value="GAA5481494.1"/>
    <property type="molecule type" value="Genomic_DNA"/>
</dbReference>
<keyword evidence="2 4" id="KW-0479">Metal-binding</keyword>
<dbReference type="Gene3D" id="1.25.10.10">
    <property type="entry name" value="Leucine-rich Repeat Variant"/>
    <property type="match status" value="1"/>
</dbReference>
<dbReference type="InterPro" id="IPR036909">
    <property type="entry name" value="Cyt_c-like_dom_sf"/>
</dbReference>
<dbReference type="Proteomes" id="UP001476282">
    <property type="component" value="Unassembled WGS sequence"/>
</dbReference>
<dbReference type="InterPro" id="IPR013428">
    <property type="entry name" value="Membrane-bound_put_N"/>
</dbReference>
<evidence type="ECO:0000313" key="7">
    <source>
        <dbReference type="Proteomes" id="UP001476282"/>
    </source>
</evidence>
<dbReference type="InterPro" id="IPR011989">
    <property type="entry name" value="ARM-like"/>
</dbReference>
<dbReference type="InterPro" id="IPR029062">
    <property type="entry name" value="Class_I_gatase-like"/>
</dbReference>
<protein>
    <recommendedName>
        <fullName evidence="5">Cytochrome c domain-containing protein</fullName>
    </recommendedName>
</protein>
<evidence type="ECO:0000313" key="6">
    <source>
        <dbReference type="EMBL" id="GAA5481494.1"/>
    </source>
</evidence>
<gene>
    <name evidence="6" type="ORF">Hsar01_00703</name>
</gene>
<dbReference type="SUPFAM" id="SSF46626">
    <property type="entry name" value="Cytochrome c"/>
    <property type="match status" value="1"/>
</dbReference>
<keyword evidence="3 4" id="KW-0408">Iron</keyword>
<evidence type="ECO:0000256" key="4">
    <source>
        <dbReference type="PROSITE-ProRule" id="PRU00433"/>
    </source>
</evidence>
<sequence>MAQNDRPRRLEVLFLGDDRGHNPIERYRYLKQALGPRGYNLTFTEDLGDMRTEVLEHYDALLVYANHEQDAVPPAILPWVRNGGGLVALHSACGCFHPSPGWFALVGGKFKSHEGHVFAPENVDKRHPITRDLPKLEAWDETYVHQDLTDDRHLLQVRPPINAGETKPEPWTWLRSEGKGRVFYTASGHDLRTWKNPAYQELVARGILWAVGEKTANLFAKYEMPELTLDEPRVRKRDRAHPEIPMMQLQEPLTPYGSARHAQVPVGTKLELFACEPMIVNPISLDWDPRGRCWVVEALDYPNDVPMEEGKGEDRIKILEDTNGDGKADKMIVFADRLRHCTSIVFHRDGVIATDGPELVFLRDTNGDDKADKREVLGSGIHMGDTHASMSHMIYAMDGWIHATVGYSGIDMQVAGKQKKFGQGTFRFRQDLSRLDFIQPTTNNTWGIGLLEDGSVFGSTANNNPSWMVSIPRRAYAGSGMEQPRTPQLDDQPFMYPNTDDITQVDQIEKYTAAAGHMFYNDTVLGTGIIPKDTALICEPTGHLVAMGRVTDKGSIKTTNLRGQNLFASADAWSSPVVARPGPDGAVWIADWYNPIIQHNVVFRFWNPARGYDYPHSPFHTGGTGPGKGNAYVTPLRDREHGRIWRVVPIDKPVRKIPVLSVDEPLELARQLNSPSQDLRLEAQRLLIERGKADAVPTLVSLLQLNATPEGLDRPLGAYHAVRVLAGLPGDEAKNALLAAMGHGDGGVRLQAAEAIDPRDPSLLAGLPQVIGQVSTPRERLRIFNVIADAAENDDVALALWFAVKDGNFADDIERDAATLAMLRQGAAVLKAAAADYQGAEFWAKTTLKQVATKLAGGEIDPALISALDPMPEPDRSELIAALGEKPTPKPKQPELPPHLVKGKGLYEKTCIECHQSDGKGVAGTFPPLAGSEWVKGDLDTMLRIMLGGLMGPITVKGEKYESAMPGHSHASDEDLAAIASYVRRAFGGLDEAAVKPGQLLELRPQVDERKFMPWTVADLEAAGKK</sequence>
<reference evidence="6 7" key="1">
    <citation type="submission" date="2024-02" db="EMBL/GenBank/DDBJ databases">
        <title>Haloferula sargassicola NBRC 104335.</title>
        <authorList>
            <person name="Ichikawa N."/>
            <person name="Katano-Makiyama Y."/>
            <person name="Hidaka K."/>
        </authorList>
    </citation>
    <scope>NUCLEOTIDE SEQUENCE [LARGE SCALE GENOMIC DNA]</scope>
    <source>
        <strain evidence="6 7">NBRC 104335</strain>
    </source>
</reference>
<evidence type="ECO:0000256" key="1">
    <source>
        <dbReference type="ARBA" id="ARBA00022617"/>
    </source>
</evidence>
<dbReference type="PROSITE" id="PS51007">
    <property type="entry name" value="CYTC"/>
    <property type="match status" value="1"/>
</dbReference>
<comment type="caution">
    <text evidence="6">The sequence shown here is derived from an EMBL/GenBank/DDBJ whole genome shotgun (WGS) entry which is preliminary data.</text>
</comment>
<keyword evidence="7" id="KW-1185">Reference proteome</keyword>
<organism evidence="6 7">
    <name type="scientific">Haloferula sargassicola</name>
    <dbReference type="NCBI Taxonomy" id="490096"/>
    <lineage>
        <taxon>Bacteria</taxon>
        <taxon>Pseudomonadati</taxon>
        <taxon>Verrucomicrobiota</taxon>
        <taxon>Verrucomicrobiia</taxon>
        <taxon>Verrucomicrobiales</taxon>
        <taxon>Verrucomicrobiaceae</taxon>
        <taxon>Haloferula</taxon>
    </lineage>
</organism>
<dbReference type="NCBIfam" id="TIGR02604">
    <property type="entry name" value="Piru_Ver_Nterm"/>
    <property type="match status" value="1"/>
</dbReference>
<dbReference type="Gene3D" id="1.10.760.10">
    <property type="entry name" value="Cytochrome c-like domain"/>
    <property type="match status" value="1"/>
</dbReference>
<name>A0ABP9UJI7_9BACT</name>
<dbReference type="SUPFAM" id="SSF52317">
    <property type="entry name" value="Class I glutamine amidotransferase-like"/>
    <property type="match status" value="1"/>
</dbReference>
<evidence type="ECO:0000256" key="3">
    <source>
        <dbReference type="ARBA" id="ARBA00023004"/>
    </source>
</evidence>
<feature type="domain" description="Cytochrome c" evidence="5">
    <location>
        <begin position="898"/>
        <end position="987"/>
    </location>
</feature>
<dbReference type="InterPro" id="IPR009056">
    <property type="entry name" value="Cyt_c-like_dom"/>
</dbReference>
<dbReference type="Pfam" id="PF00034">
    <property type="entry name" value="Cytochrom_C"/>
    <property type="match status" value="1"/>
</dbReference>